<reference evidence="4" key="1">
    <citation type="submission" date="2010-07" db="EMBL/GenBank/DDBJ databases">
        <title>The genome sequence of Gaeumannomyces graminis var. tritici strain R3-111a-1.</title>
        <authorList>
            <consortium name="The Broad Institute Genome Sequencing Platform"/>
            <person name="Ma L.-J."/>
            <person name="Dead R."/>
            <person name="Young S."/>
            <person name="Zeng Q."/>
            <person name="Koehrsen M."/>
            <person name="Alvarado L."/>
            <person name="Berlin A."/>
            <person name="Chapman S.B."/>
            <person name="Chen Z."/>
            <person name="Freedman E."/>
            <person name="Gellesch M."/>
            <person name="Goldberg J."/>
            <person name="Griggs A."/>
            <person name="Gujja S."/>
            <person name="Heilman E.R."/>
            <person name="Heiman D."/>
            <person name="Hepburn T."/>
            <person name="Howarth C."/>
            <person name="Jen D."/>
            <person name="Larson L."/>
            <person name="Mehta T."/>
            <person name="Neiman D."/>
            <person name="Pearson M."/>
            <person name="Roberts A."/>
            <person name="Saif S."/>
            <person name="Shea T."/>
            <person name="Shenoy N."/>
            <person name="Sisk P."/>
            <person name="Stolte C."/>
            <person name="Sykes S."/>
            <person name="Walk T."/>
            <person name="White J."/>
            <person name="Yandava C."/>
            <person name="Haas B."/>
            <person name="Nusbaum C."/>
            <person name="Birren B."/>
        </authorList>
    </citation>
    <scope>NUCLEOTIDE SEQUENCE [LARGE SCALE GENOMIC DNA]</scope>
    <source>
        <strain evidence="4">R3-111a-1</strain>
    </source>
</reference>
<reference evidence="2" key="2">
    <citation type="submission" date="2010-07" db="EMBL/GenBank/DDBJ databases">
        <authorList>
            <consortium name="The Broad Institute Genome Sequencing Platform"/>
            <consortium name="Broad Institute Genome Sequencing Center for Infectious Disease"/>
            <person name="Ma L.-J."/>
            <person name="Dead R."/>
            <person name="Young S."/>
            <person name="Zeng Q."/>
            <person name="Koehrsen M."/>
            <person name="Alvarado L."/>
            <person name="Berlin A."/>
            <person name="Chapman S.B."/>
            <person name="Chen Z."/>
            <person name="Freedman E."/>
            <person name="Gellesch M."/>
            <person name="Goldberg J."/>
            <person name="Griggs A."/>
            <person name="Gujja S."/>
            <person name="Heilman E.R."/>
            <person name="Heiman D."/>
            <person name="Hepburn T."/>
            <person name="Howarth C."/>
            <person name="Jen D."/>
            <person name="Larson L."/>
            <person name="Mehta T."/>
            <person name="Neiman D."/>
            <person name="Pearson M."/>
            <person name="Roberts A."/>
            <person name="Saif S."/>
            <person name="Shea T."/>
            <person name="Shenoy N."/>
            <person name="Sisk P."/>
            <person name="Stolte C."/>
            <person name="Sykes S."/>
            <person name="Walk T."/>
            <person name="White J."/>
            <person name="Yandava C."/>
            <person name="Haas B."/>
            <person name="Nusbaum C."/>
            <person name="Birren B."/>
        </authorList>
    </citation>
    <scope>NUCLEOTIDE SEQUENCE</scope>
    <source>
        <strain evidence="2">R3-111a-1</strain>
    </source>
</reference>
<dbReference type="GeneID" id="20351284"/>
<reference evidence="2" key="3">
    <citation type="submission" date="2010-09" db="EMBL/GenBank/DDBJ databases">
        <title>Annotation of Gaeumannomyces graminis var. tritici R3-111a-1.</title>
        <authorList>
            <consortium name="The Broad Institute Genome Sequencing Platform"/>
            <person name="Ma L.-J."/>
            <person name="Dead R."/>
            <person name="Young S.K."/>
            <person name="Zeng Q."/>
            <person name="Gargeya S."/>
            <person name="Fitzgerald M."/>
            <person name="Haas B."/>
            <person name="Abouelleil A."/>
            <person name="Alvarado L."/>
            <person name="Arachchi H.M."/>
            <person name="Berlin A."/>
            <person name="Brown A."/>
            <person name="Chapman S.B."/>
            <person name="Chen Z."/>
            <person name="Dunbar C."/>
            <person name="Freedman E."/>
            <person name="Gearin G."/>
            <person name="Gellesch M."/>
            <person name="Goldberg J."/>
            <person name="Griggs A."/>
            <person name="Gujja S."/>
            <person name="Heiman D."/>
            <person name="Howarth C."/>
            <person name="Larson L."/>
            <person name="Lui A."/>
            <person name="MacDonald P.J.P."/>
            <person name="Mehta T."/>
            <person name="Montmayeur A."/>
            <person name="Murphy C."/>
            <person name="Neiman D."/>
            <person name="Pearson M."/>
            <person name="Priest M."/>
            <person name="Roberts A."/>
            <person name="Saif S."/>
            <person name="Shea T."/>
            <person name="Shenoy N."/>
            <person name="Sisk P."/>
            <person name="Stolte C."/>
            <person name="Sykes S."/>
            <person name="Yandava C."/>
            <person name="Wortman J."/>
            <person name="Nusbaum C."/>
            <person name="Birren B."/>
        </authorList>
    </citation>
    <scope>NUCLEOTIDE SEQUENCE</scope>
    <source>
        <strain evidence="2">R3-111a-1</strain>
    </source>
</reference>
<feature type="compositionally biased region" description="Polar residues" evidence="1">
    <location>
        <begin position="49"/>
        <end position="60"/>
    </location>
</feature>
<feature type="region of interest" description="Disordered" evidence="1">
    <location>
        <begin position="1"/>
        <end position="70"/>
    </location>
</feature>
<name>J3PBF3_GAET3</name>
<gene>
    <name evidence="3" type="primary">20351284</name>
    <name evidence="2" type="ORF">GGTG_10826</name>
</gene>
<keyword evidence="4" id="KW-1185">Reference proteome</keyword>
<dbReference type="Proteomes" id="UP000006039">
    <property type="component" value="Unassembled WGS sequence"/>
</dbReference>
<dbReference type="HOGENOM" id="CLU_2498024_0_0_1"/>
<evidence type="ECO:0000256" key="1">
    <source>
        <dbReference type="SAM" id="MobiDB-lite"/>
    </source>
</evidence>
<evidence type="ECO:0000313" key="3">
    <source>
        <dbReference type="EnsemblFungi" id="EJT71570"/>
    </source>
</evidence>
<reference evidence="3" key="5">
    <citation type="submission" date="2018-04" db="UniProtKB">
        <authorList>
            <consortium name="EnsemblFungi"/>
        </authorList>
    </citation>
    <scope>IDENTIFICATION</scope>
    <source>
        <strain evidence="3">R3-111a-1</strain>
    </source>
</reference>
<dbReference type="AlphaFoldDB" id="J3PBF3"/>
<dbReference type="EnsemblFungi" id="EJT71570">
    <property type="protein sequence ID" value="EJT71570"/>
    <property type="gene ID" value="GGTG_10826"/>
</dbReference>
<evidence type="ECO:0000313" key="2">
    <source>
        <dbReference type="EMBL" id="EJT71570.1"/>
    </source>
</evidence>
<protein>
    <submittedName>
        <fullName evidence="2 3">Uncharacterized protein</fullName>
    </submittedName>
</protein>
<proteinExistence type="predicted"/>
<dbReference type="VEuPathDB" id="FungiDB:GGTG_10826"/>
<dbReference type="EMBL" id="GL385400">
    <property type="protein sequence ID" value="EJT71570.1"/>
    <property type="molecule type" value="Genomic_DNA"/>
</dbReference>
<reference evidence="3" key="4">
    <citation type="journal article" date="2015" name="G3 (Bethesda)">
        <title>Genome sequences of three phytopathogenic species of the Magnaporthaceae family of fungi.</title>
        <authorList>
            <person name="Okagaki L.H."/>
            <person name="Nunes C.C."/>
            <person name="Sailsbery J."/>
            <person name="Clay B."/>
            <person name="Brown D."/>
            <person name="John T."/>
            <person name="Oh Y."/>
            <person name="Young N."/>
            <person name="Fitzgerald M."/>
            <person name="Haas B.J."/>
            <person name="Zeng Q."/>
            <person name="Young S."/>
            <person name="Adiconis X."/>
            <person name="Fan L."/>
            <person name="Levin J.Z."/>
            <person name="Mitchell T.K."/>
            <person name="Okubara P.A."/>
            <person name="Farman M.L."/>
            <person name="Kohn L.M."/>
            <person name="Birren B."/>
            <person name="Ma L.-J."/>
            <person name="Dean R.A."/>
        </authorList>
    </citation>
    <scope>NUCLEOTIDE SEQUENCE</scope>
    <source>
        <strain evidence="3">R3-111a-1</strain>
    </source>
</reference>
<evidence type="ECO:0000313" key="4">
    <source>
        <dbReference type="Proteomes" id="UP000006039"/>
    </source>
</evidence>
<sequence>MSAPPIEAVEPEETQSGDKQEARWARSGMSSPAGLCASQNDAKRHTESHQPTQPLPTSAHATALGPAGTASDILREATHCFQRNCA</sequence>
<accession>J3PBF3</accession>
<dbReference type="RefSeq" id="XP_009226967.1">
    <property type="nucleotide sequence ID" value="XM_009228703.1"/>
</dbReference>
<organism evidence="2">
    <name type="scientific">Gaeumannomyces tritici (strain R3-111a-1)</name>
    <name type="common">Wheat and barley take-all root rot fungus</name>
    <name type="synonym">Gaeumannomyces graminis var. tritici</name>
    <dbReference type="NCBI Taxonomy" id="644352"/>
    <lineage>
        <taxon>Eukaryota</taxon>
        <taxon>Fungi</taxon>
        <taxon>Dikarya</taxon>
        <taxon>Ascomycota</taxon>
        <taxon>Pezizomycotina</taxon>
        <taxon>Sordariomycetes</taxon>
        <taxon>Sordariomycetidae</taxon>
        <taxon>Magnaporthales</taxon>
        <taxon>Magnaporthaceae</taxon>
        <taxon>Gaeumannomyces</taxon>
    </lineage>
</organism>